<keyword evidence="3" id="KW-1185">Reference proteome</keyword>
<gene>
    <name evidence="2" type="ORF">HCN51_16365</name>
</gene>
<accession>A0ABX1B6Z4</accession>
<feature type="domain" description="Alpha/beta hydrolase fold-3" evidence="1">
    <location>
        <begin position="20"/>
        <end position="83"/>
    </location>
</feature>
<comment type="caution">
    <text evidence="2">The sequence shown here is derived from an EMBL/GenBank/DDBJ whole genome shotgun (WGS) entry which is preliminary data.</text>
</comment>
<dbReference type="RefSeq" id="WP_168010473.1">
    <property type="nucleotide sequence ID" value="NZ_JAATEP010000010.1"/>
</dbReference>
<dbReference type="Proteomes" id="UP000696294">
    <property type="component" value="Unassembled WGS sequence"/>
</dbReference>
<dbReference type="SUPFAM" id="SSF53474">
    <property type="entry name" value="alpha/beta-Hydrolases"/>
    <property type="match status" value="1"/>
</dbReference>
<evidence type="ECO:0000313" key="3">
    <source>
        <dbReference type="Proteomes" id="UP000696294"/>
    </source>
</evidence>
<dbReference type="InterPro" id="IPR029058">
    <property type="entry name" value="AB_hydrolase_fold"/>
</dbReference>
<dbReference type="EMBL" id="JAATEP010000010">
    <property type="protein sequence ID" value="NJP91011.1"/>
    <property type="molecule type" value="Genomic_DNA"/>
</dbReference>
<sequence>MPRRFRRPAPPVRERLGGIARYLDGHPPDDPLLDPLHAGLRGLPPILVQAAGDEGLPDAARLTGHARAQGVDVRLEIYPVAAQSFQLYWSFLPEAADAMTRIDDFVHVVTARADGS</sequence>
<dbReference type="Pfam" id="PF07859">
    <property type="entry name" value="Abhydrolase_3"/>
    <property type="match status" value="1"/>
</dbReference>
<dbReference type="GO" id="GO:0016787">
    <property type="term" value="F:hydrolase activity"/>
    <property type="evidence" value="ECO:0007669"/>
    <property type="project" value="UniProtKB-KW"/>
</dbReference>
<keyword evidence="2" id="KW-0378">Hydrolase</keyword>
<dbReference type="Gene3D" id="3.40.50.1820">
    <property type="entry name" value="alpha/beta hydrolase"/>
    <property type="match status" value="1"/>
</dbReference>
<evidence type="ECO:0000313" key="2">
    <source>
        <dbReference type="EMBL" id="NJP91011.1"/>
    </source>
</evidence>
<reference evidence="2 3" key="1">
    <citation type="submission" date="2020-03" db="EMBL/GenBank/DDBJ databases">
        <title>WGS of actinomycetes isolated from Thailand.</title>
        <authorList>
            <person name="Thawai C."/>
        </authorList>
    </citation>
    <scope>NUCLEOTIDE SEQUENCE [LARGE SCALE GENOMIC DNA]</scope>
    <source>
        <strain evidence="2 3">FMUSA5-5</strain>
    </source>
</reference>
<proteinExistence type="predicted"/>
<evidence type="ECO:0000259" key="1">
    <source>
        <dbReference type="Pfam" id="PF07859"/>
    </source>
</evidence>
<protein>
    <submittedName>
        <fullName evidence="2">Alpha/beta hydrolase fold domain-containing protein</fullName>
    </submittedName>
</protein>
<name>A0ABX1B6Z4_9ACTN</name>
<dbReference type="InterPro" id="IPR013094">
    <property type="entry name" value="AB_hydrolase_3"/>
</dbReference>
<organism evidence="2 3">
    <name type="scientific">Nonomuraea composti</name>
    <dbReference type="NCBI Taxonomy" id="2720023"/>
    <lineage>
        <taxon>Bacteria</taxon>
        <taxon>Bacillati</taxon>
        <taxon>Actinomycetota</taxon>
        <taxon>Actinomycetes</taxon>
        <taxon>Streptosporangiales</taxon>
        <taxon>Streptosporangiaceae</taxon>
        <taxon>Nonomuraea</taxon>
    </lineage>
</organism>